<dbReference type="PANTHER" id="PTHR46601:SF1">
    <property type="entry name" value="ADF-H DOMAIN-CONTAINING PROTEIN"/>
    <property type="match status" value="1"/>
</dbReference>
<proteinExistence type="predicted"/>
<evidence type="ECO:0000313" key="2">
    <source>
        <dbReference type="EMBL" id="KAJ8320566.1"/>
    </source>
</evidence>
<dbReference type="EMBL" id="JARBDR010000141">
    <property type="protein sequence ID" value="KAJ8320566.1"/>
    <property type="molecule type" value="Genomic_DNA"/>
</dbReference>
<dbReference type="PANTHER" id="PTHR46601">
    <property type="entry name" value="ULP_PROTEASE DOMAIN-CONTAINING PROTEIN"/>
    <property type="match status" value="1"/>
</dbReference>
<dbReference type="SUPFAM" id="SSF51161">
    <property type="entry name" value="Trimeric LpxA-like enzymes"/>
    <property type="match status" value="1"/>
</dbReference>
<comment type="caution">
    <text evidence="2">The sequence shown here is derived from an EMBL/GenBank/DDBJ whole genome shotgun (WGS) entry which is preliminary data.</text>
</comment>
<protein>
    <submittedName>
        <fullName evidence="2">Uncharacterized protein</fullName>
    </submittedName>
</protein>
<reference evidence="2 3" key="1">
    <citation type="submission" date="2022-12" db="EMBL/GenBank/DDBJ databases">
        <title>Chromosome-level genome of Tegillarca granosa.</title>
        <authorList>
            <person name="Kim J."/>
        </authorList>
    </citation>
    <scope>NUCLEOTIDE SEQUENCE [LARGE SCALE GENOMIC DNA]</scope>
    <source>
        <strain evidence="2">Teg-2019</strain>
        <tissue evidence="2">Adductor muscle</tissue>
    </source>
</reference>
<feature type="compositionally biased region" description="Basic and acidic residues" evidence="1">
    <location>
        <begin position="488"/>
        <end position="528"/>
    </location>
</feature>
<dbReference type="Proteomes" id="UP001217089">
    <property type="component" value="Unassembled WGS sequence"/>
</dbReference>
<feature type="compositionally biased region" description="Basic and acidic residues" evidence="1">
    <location>
        <begin position="536"/>
        <end position="545"/>
    </location>
</feature>
<feature type="compositionally biased region" description="Basic residues" evidence="1">
    <location>
        <begin position="475"/>
        <end position="487"/>
    </location>
</feature>
<feature type="compositionally biased region" description="Gly residues" evidence="1">
    <location>
        <begin position="558"/>
        <end position="567"/>
    </location>
</feature>
<feature type="compositionally biased region" description="Basic residues" evidence="1">
    <location>
        <begin position="546"/>
        <end position="557"/>
    </location>
</feature>
<feature type="region of interest" description="Disordered" evidence="1">
    <location>
        <begin position="383"/>
        <end position="402"/>
    </location>
</feature>
<evidence type="ECO:0000313" key="3">
    <source>
        <dbReference type="Proteomes" id="UP001217089"/>
    </source>
</evidence>
<accession>A0ABQ9FUZ4</accession>
<feature type="region of interest" description="Disordered" evidence="1">
    <location>
        <begin position="471"/>
        <end position="605"/>
    </location>
</feature>
<feature type="compositionally biased region" description="Acidic residues" evidence="1">
    <location>
        <begin position="762"/>
        <end position="829"/>
    </location>
</feature>
<feature type="region of interest" description="Disordered" evidence="1">
    <location>
        <begin position="754"/>
        <end position="829"/>
    </location>
</feature>
<evidence type="ECO:0000256" key="1">
    <source>
        <dbReference type="SAM" id="MobiDB-lite"/>
    </source>
</evidence>
<organism evidence="2 3">
    <name type="scientific">Tegillarca granosa</name>
    <name type="common">Malaysian cockle</name>
    <name type="synonym">Anadara granosa</name>
    <dbReference type="NCBI Taxonomy" id="220873"/>
    <lineage>
        <taxon>Eukaryota</taxon>
        <taxon>Metazoa</taxon>
        <taxon>Spiralia</taxon>
        <taxon>Lophotrochozoa</taxon>
        <taxon>Mollusca</taxon>
        <taxon>Bivalvia</taxon>
        <taxon>Autobranchia</taxon>
        <taxon>Pteriomorphia</taxon>
        <taxon>Arcoida</taxon>
        <taxon>Arcoidea</taxon>
        <taxon>Arcidae</taxon>
        <taxon>Tegillarca</taxon>
    </lineage>
</organism>
<name>A0ABQ9FUZ4_TEGGR</name>
<gene>
    <name evidence="2" type="ORF">KUTeg_002153</name>
</gene>
<feature type="compositionally biased region" description="Low complexity" evidence="1">
    <location>
        <begin position="591"/>
        <end position="605"/>
    </location>
</feature>
<sequence>MYEEFKRDHPDAKVSYSKFVAMKPQNVLPMSKHKFMACLCEYCVNIELKIDALKSLKKNQTVTSTETVSVPLDKFELAQMTTCKNERKECIDRMCQDCGVQKIDKLFMNLDDEQSVSWCQWKRTNYTNAAGKQSVRMMKVPIEERVEVFQEKIKVDLVPFSKHLFNAKWQSKQFSLISKDVPDNTVVMCCDFAENFACRYQDEAQGAHWSYDQVTIHPVICSYPCPEESCHMVVEESFLIISDDHLHDSHAVHHYTSLAVSHLKTKGIGIEKLIQFSDGAGAQYKGKTNFADLAYGPEDFGVKVFEKHYFGSRHGKGPCDREIGTVKRSVMMAIKSRRAEVTDAKSFFAYCNSSMARPKNGEHSHFIRTSKYVTVGEINRDRPERTSLRSVKDTRKHHSFKSTENSHATKIIHSRERSCFCFVCLDGTNMECPNRDTVGDWIVNFLGGIRRRVVVMDGGNDGQGRMRVRGVGNVRRGRVRIRGGKGRGRGDIGKARGDREQERGNRAQERGDGAQERSGRGRGRDRVRIRGGKGRGRGDRLQERGNRRKRRGNRGRGRGGTGGGGRGRQATSDLSTTDEEDTSEEDHLSSDDGSTSTSSLSNNTDTIDDIVVDDNRVVGDDTVFVGNTVVGDDTVDGDNTDVGDRTVVDNISCNIFRVHVYKFCKFSALVSDDTVVKDNTVVNDNAVISDNTVVDDDIQDTMFTKESDEPENNSFIEMLIAMLGSEIKGDDTAITVDTVVGHDKVVSDDVDAVDSGNVDAADSGDVDAADSGEVDAAESGEVDAADSGDVDAGDSGDVDAADSGDVDAAESGDVDAAESGDVDAADSGDVDAADSDTSILLLYNWTSIKYLSQYVMKNVYILYLNVLSVVQTYVDDICFIHLLFVVYNLKTQFSLKFIIEKHIKNATYMVQDNLPFLNHFFFQIKEISGDDYLLKIHATGWAVVFLATT</sequence>
<keyword evidence="3" id="KW-1185">Reference proteome</keyword>
<dbReference type="InterPro" id="IPR011004">
    <property type="entry name" value="Trimer_LpxA-like_sf"/>
</dbReference>
<feature type="compositionally biased region" description="Basic and acidic residues" evidence="1">
    <location>
        <begin position="383"/>
        <end position="393"/>
    </location>
</feature>